<keyword evidence="1" id="KW-0175">Coiled coil</keyword>
<dbReference type="EMBL" id="CAXDID020000018">
    <property type="protein sequence ID" value="CAL5985007.1"/>
    <property type="molecule type" value="Genomic_DNA"/>
</dbReference>
<dbReference type="EMBL" id="CATOUU010000834">
    <property type="protein sequence ID" value="CAI9952568.1"/>
    <property type="molecule type" value="Genomic_DNA"/>
</dbReference>
<sequence length="116" mass="13564">MKNLKSLRLCENHVRNFTSVEKHTNFNNRDQFNNRCFDVSGQIIPSEDELKTANKMRNVENPNNSLKQIQNKRKTAQKKLKQFKQKINAVLNKANNIQFTSSAVRLFEQLNQTVSQ</sequence>
<proteinExistence type="predicted"/>
<gene>
    <name evidence="2" type="ORF">HINF_LOCUS40213</name>
    <name evidence="3" type="ORF">HINF_LOCUS8468</name>
</gene>
<keyword evidence="4" id="KW-1185">Reference proteome</keyword>
<name>A0AA86Q782_9EUKA</name>
<accession>A0AA86Q782</accession>
<evidence type="ECO:0000313" key="2">
    <source>
        <dbReference type="EMBL" id="CAI9952568.1"/>
    </source>
</evidence>
<protein>
    <submittedName>
        <fullName evidence="3">Hypothetical_protein</fullName>
    </submittedName>
</protein>
<reference evidence="3 4" key="2">
    <citation type="submission" date="2024-07" db="EMBL/GenBank/DDBJ databases">
        <authorList>
            <person name="Akdeniz Z."/>
        </authorList>
    </citation>
    <scope>NUCLEOTIDE SEQUENCE [LARGE SCALE GENOMIC DNA]</scope>
</reference>
<evidence type="ECO:0000313" key="3">
    <source>
        <dbReference type="EMBL" id="CAL5985007.1"/>
    </source>
</evidence>
<comment type="caution">
    <text evidence="2">The sequence shown here is derived from an EMBL/GenBank/DDBJ whole genome shotgun (WGS) entry which is preliminary data.</text>
</comment>
<evidence type="ECO:0000313" key="4">
    <source>
        <dbReference type="Proteomes" id="UP001642409"/>
    </source>
</evidence>
<dbReference type="Proteomes" id="UP001642409">
    <property type="component" value="Unassembled WGS sequence"/>
</dbReference>
<reference evidence="2" key="1">
    <citation type="submission" date="2023-06" db="EMBL/GenBank/DDBJ databases">
        <authorList>
            <person name="Kurt Z."/>
        </authorList>
    </citation>
    <scope>NUCLEOTIDE SEQUENCE</scope>
</reference>
<dbReference type="AlphaFoldDB" id="A0AA86Q782"/>
<organism evidence="2">
    <name type="scientific">Hexamita inflata</name>
    <dbReference type="NCBI Taxonomy" id="28002"/>
    <lineage>
        <taxon>Eukaryota</taxon>
        <taxon>Metamonada</taxon>
        <taxon>Diplomonadida</taxon>
        <taxon>Hexamitidae</taxon>
        <taxon>Hexamitinae</taxon>
        <taxon>Hexamita</taxon>
    </lineage>
</organism>
<evidence type="ECO:0000256" key="1">
    <source>
        <dbReference type="SAM" id="Coils"/>
    </source>
</evidence>
<feature type="coiled-coil region" evidence="1">
    <location>
        <begin position="66"/>
        <end position="93"/>
    </location>
</feature>